<evidence type="ECO:0000256" key="1">
    <source>
        <dbReference type="ARBA" id="ARBA00023125"/>
    </source>
</evidence>
<dbReference type="SMART" id="SM00530">
    <property type="entry name" value="HTH_XRE"/>
    <property type="match status" value="1"/>
</dbReference>
<dbReference type="PANTHER" id="PTHR46558">
    <property type="entry name" value="TRACRIPTIONAL REGULATORY PROTEIN-RELATED-RELATED"/>
    <property type="match status" value="1"/>
</dbReference>
<keyword evidence="1" id="KW-0238">DNA-binding</keyword>
<dbReference type="InterPro" id="IPR001387">
    <property type="entry name" value="Cro/C1-type_HTH"/>
</dbReference>
<evidence type="ECO:0000259" key="2">
    <source>
        <dbReference type="PROSITE" id="PS50943"/>
    </source>
</evidence>
<dbReference type="Pfam" id="PF01381">
    <property type="entry name" value="HTH_3"/>
    <property type="match status" value="1"/>
</dbReference>
<name>G3MBD2_9CAUD</name>
<reference evidence="3 4" key="1">
    <citation type="submission" date="2011-09" db="EMBL/GenBank/DDBJ databases">
        <authorList>
            <person name="Pope W.H."/>
            <person name="Pedulla M.L."/>
            <person name="Ford M.E."/>
            <person name="Peebles C.L."/>
            <person name="Hatfull G.H."/>
            <person name="Hendrix R.W."/>
        </authorList>
    </citation>
    <scope>NUCLEOTIDE SEQUENCE [LARGE SCALE GENOMIC DNA]</scope>
    <source>
        <strain evidence="3">G</strain>
    </source>
</reference>
<dbReference type="Gene3D" id="1.10.260.40">
    <property type="entry name" value="lambda repressor-like DNA-binding domains"/>
    <property type="match status" value="1"/>
</dbReference>
<evidence type="ECO:0000313" key="4">
    <source>
        <dbReference type="Proteomes" id="UP000009273"/>
    </source>
</evidence>
<dbReference type="GeneID" id="18563281"/>
<dbReference type="PANTHER" id="PTHR46558:SF11">
    <property type="entry name" value="HTH-TYPE TRANSCRIPTIONAL REGULATOR XRE"/>
    <property type="match status" value="1"/>
</dbReference>
<dbReference type="KEGG" id="vg:18563281"/>
<dbReference type="Proteomes" id="UP000009273">
    <property type="component" value="Segment"/>
</dbReference>
<organism evidence="3 4">
    <name type="scientific">Bacillus phage G</name>
    <dbReference type="NCBI Taxonomy" id="2884420"/>
    <lineage>
        <taxon>Viruses</taxon>
        <taxon>Duplodnaviria</taxon>
        <taxon>Heunggongvirae</taxon>
        <taxon>Uroviricota</taxon>
        <taxon>Caudoviricetes</taxon>
        <taxon>Donellivirus</taxon>
        <taxon>Donellivirus gee</taxon>
    </lineage>
</organism>
<accession>G3MBD2</accession>
<dbReference type="CDD" id="cd00093">
    <property type="entry name" value="HTH_XRE"/>
    <property type="match status" value="1"/>
</dbReference>
<dbReference type="SUPFAM" id="SSF47413">
    <property type="entry name" value="lambda repressor-like DNA-binding domains"/>
    <property type="match status" value="1"/>
</dbReference>
<dbReference type="InterPro" id="IPR010982">
    <property type="entry name" value="Lambda_DNA-bd_dom_sf"/>
</dbReference>
<sequence>MSQFPERLKYLRKENLLTQKEIANLLNIQRVTYSHYETGRSQPSIDTLILLSNIFDCSIDYLVGISDNKKKV</sequence>
<keyword evidence="4" id="KW-1185">Reference proteome</keyword>
<proteinExistence type="predicted"/>
<dbReference type="PROSITE" id="PS50943">
    <property type="entry name" value="HTH_CROC1"/>
    <property type="match status" value="1"/>
</dbReference>
<dbReference type="GO" id="GO:0003677">
    <property type="term" value="F:DNA binding"/>
    <property type="evidence" value="ECO:0007669"/>
    <property type="project" value="UniProtKB-KW"/>
</dbReference>
<feature type="domain" description="HTH cro/C1-type" evidence="2">
    <location>
        <begin position="8"/>
        <end position="62"/>
    </location>
</feature>
<dbReference type="EMBL" id="JN638751">
    <property type="protein sequence ID" value="AEO93333.1"/>
    <property type="molecule type" value="Genomic_DNA"/>
</dbReference>
<dbReference type="RefSeq" id="YP_009015373.1">
    <property type="nucleotide sequence ID" value="NC_023719.1"/>
</dbReference>
<protein>
    <submittedName>
        <fullName evidence="3">Gp62</fullName>
    </submittedName>
</protein>
<gene>
    <name evidence="3" type="primary">62</name>
    <name evidence="3" type="ORF">G_62</name>
</gene>
<evidence type="ECO:0000313" key="3">
    <source>
        <dbReference type="EMBL" id="AEO93333.1"/>
    </source>
</evidence>